<dbReference type="InterPro" id="IPR026992">
    <property type="entry name" value="DIOX_N"/>
</dbReference>
<evidence type="ECO:0000313" key="6">
    <source>
        <dbReference type="Proteomes" id="UP001428341"/>
    </source>
</evidence>
<dbReference type="Gene3D" id="2.60.120.330">
    <property type="entry name" value="B-lactam Antibiotic, Isopenicillin N Synthase, Chain"/>
    <property type="match status" value="2"/>
</dbReference>
<dbReference type="GO" id="GO:0046872">
    <property type="term" value="F:metal ion binding"/>
    <property type="evidence" value="ECO:0007669"/>
    <property type="project" value="UniProtKB-KW"/>
</dbReference>
<sequence>MEKEESSSSFSTGKSAQEGALPYVPDCYVIPSSHRPDMAPEAAYVPIIDFGRLNEGREQRSMIVNHGICQSILGGALSTAFDFFKLPSEEKMKFMSGDVHRPVRYSTSLKDGIDEIQFWRVILKHYAHPLDHWIDFWPKNPPNYRENMGKYCTEERKLALELMSAITESLGLGPKYVVNKMDEGMQVMAVNCYPPCPQPDISLGLPPHSDYTCLTIVLQSSPGLEILDTEDGSWKMVPKMQSALQVHVGDHLEVLSNGRYKSIVHRAILNRGSTRISLARLHSLGMDEKMETAKELVVNHGIWQTVMGEVLYSAMEFFNLPSEEKLKFMSSDVHKPARYGTRLRDGADKIEFWRVFLKHYASPLEDWIGSWPKNPPKHRCAQVPVQRRHTIFCQIPVSEGTMTFPLTYFSFYHHKRYQTKSAYLGWFGHFLKSPKNCRLAPHSSHFCQDLEEDASLSYQVPNEFSTQQSNVGVTSQEQSAVNTNLNQYRTSGYYNVPIYPTQGGVHNIYQPFPYNWQQQPLPPYALQPHYPSHSMTYEGSGSGSFQHLLHQQRNEDNNGCD</sequence>
<reference evidence="5 6" key="1">
    <citation type="submission" date="2024-05" db="EMBL/GenBank/DDBJ databases">
        <title>Haplotype-resolved chromosome-level genome assembly of Huyou (Citrus changshanensis).</title>
        <authorList>
            <person name="Miao C."/>
            <person name="Chen W."/>
            <person name="Wu Y."/>
            <person name="Wang L."/>
            <person name="Zhao S."/>
            <person name="Grierson D."/>
            <person name="Xu C."/>
            <person name="Chen K."/>
        </authorList>
    </citation>
    <scope>NUCLEOTIDE SEQUENCE [LARGE SCALE GENOMIC DNA]</scope>
    <source>
        <strain evidence="5">01-14</strain>
        <tissue evidence="5">Leaf</tissue>
    </source>
</reference>
<dbReference type="InterPro" id="IPR050295">
    <property type="entry name" value="Plant_2OG-oxidoreductases"/>
</dbReference>
<evidence type="ECO:0000256" key="3">
    <source>
        <dbReference type="ARBA" id="ARBA00023004"/>
    </source>
</evidence>
<dbReference type="InterPro" id="IPR044861">
    <property type="entry name" value="IPNS-like_FE2OG_OXY"/>
</dbReference>
<comment type="similarity">
    <text evidence="1">Belongs to the iron/ascorbate-dependent oxidoreductase family.</text>
</comment>
<dbReference type="Proteomes" id="UP001428341">
    <property type="component" value="Unassembled WGS sequence"/>
</dbReference>
<evidence type="ECO:0000313" key="5">
    <source>
        <dbReference type="EMBL" id="KAK9181424.1"/>
    </source>
</evidence>
<keyword evidence="2" id="KW-0479">Metal-binding</keyword>
<dbReference type="InterPro" id="IPR005123">
    <property type="entry name" value="Oxoglu/Fe-dep_dioxygenase_dom"/>
</dbReference>
<dbReference type="PROSITE" id="PS51471">
    <property type="entry name" value="FE2OG_OXY"/>
    <property type="match status" value="1"/>
</dbReference>
<evidence type="ECO:0000256" key="1">
    <source>
        <dbReference type="ARBA" id="ARBA00008056"/>
    </source>
</evidence>
<feature type="domain" description="Fe2OG dioxygenase" evidence="4">
    <location>
        <begin position="183"/>
        <end position="283"/>
    </location>
</feature>
<dbReference type="AlphaFoldDB" id="A0AAP0LP48"/>
<evidence type="ECO:0000259" key="4">
    <source>
        <dbReference type="PROSITE" id="PS51471"/>
    </source>
</evidence>
<proteinExistence type="inferred from homology"/>
<organism evidence="5 6">
    <name type="scientific">Citrus x changshan-huyou</name>
    <dbReference type="NCBI Taxonomy" id="2935761"/>
    <lineage>
        <taxon>Eukaryota</taxon>
        <taxon>Viridiplantae</taxon>
        <taxon>Streptophyta</taxon>
        <taxon>Embryophyta</taxon>
        <taxon>Tracheophyta</taxon>
        <taxon>Spermatophyta</taxon>
        <taxon>Magnoliopsida</taxon>
        <taxon>eudicotyledons</taxon>
        <taxon>Gunneridae</taxon>
        <taxon>Pentapetalae</taxon>
        <taxon>rosids</taxon>
        <taxon>malvids</taxon>
        <taxon>Sapindales</taxon>
        <taxon>Rutaceae</taxon>
        <taxon>Aurantioideae</taxon>
        <taxon>Citrus</taxon>
    </lineage>
</organism>
<dbReference type="PANTHER" id="PTHR47991">
    <property type="entry name" value="OXOGLUTARATE/IRON-DEPENDENT DIOXYGENASE"/>
    <property type="match status" value="1"/>
</dbReference>
<accession>A0AAP0LP48</accession>
<protein>
    <recommendedName>
        <fullName evidence="4">Fe2OG dioxygenase domain-containing protein</fullName>
    </recommendedName>
</protein>
<keyword evidence="3" id="KW-0408">Iron</keyword>
<comment type="caution">
    <text evidence="5">The sequence shown here is derived from an EMBL/GenBank/DDBJ whole genome shotgun (WGS) entry which is preliminary data.</text>
</comment>
<dbReference type="EMBL" id="JBCGBO010000024">
    <property type="protein sequence ID" value="KAK9181424.1"/>
    <property type="molecule type" value="Genomic_DNA"/>
</dbReference>
<keyword evidence="6" id="KW-1185">Reference proteome</keyword>
<dbReference type="Pfam" id="PF03171">
    <property type="entry name" value="2OG-FeII_Oxy"/>
    <property type="match status" value="1"/>
</dbReference>
<dbReference type="SUPFAM" id="SSF51197">
    <property type="entry name" value="Clavaminate synthase-like"/>
    <property type="match status" value="2"/>
</dbReference>
<evidence type="ECO:0000256" key="2">
    <source>
        <dbReference type="ARBA" id="ARBA00022723"/>
    </source>
</evidence>
<name>A0AAP0LP48_9ROSI</name>
<dbReference type="Pfam" id="PF14226">
    <property type="entry name" value="DIOX_N"/>
    <property type="match status" value="2"/>
</dbReference>
<gene>
    <name evidence="5" type="ORF">WN944_024561</name>
</gene>
<dbReference type="InterPro" id="IPR027443">
    <property type="entry name" value="IPNS-like_sf"/>
</dbReference>